<comment type="catalytic activity">
    <reaction evidence="1">
        <text>ATP + protein L-histidine = ADP + protein N-phospho-L-histidine.</text>
        <dbReference type="EC" id="2.7.13.3"/>
    </reaction>
</comment>
<comment type="caution">
    <text evidence="13">The sequence shown here is derived from an EMBL/GenBank/DDBJ whole genome shotgun (WGS) entry which is preliminary data.</text>
</comment>
<dbReference type="PROSITE" id="PS50109">
    <property type="entry name" value="HIS_KIN"/>
    <property type="match status" value="1"/>
</dbReference>
<name>A0A927A2X2_9NOST</name>
<dbReference type="PROSITE" id="PS50113">
    <property type="entry name" value="PAC"/>
    <property type="match status" value="3"/>
</dbReference>
<keyword evidence="9" id="KW-0472">Membrane</keyword>
<dbReference type="InterPro" id="IPR036890">
    <property type="entry name" value="HATPase_C_sf"/>
</dbReference>
<keyword evidence="6" id="KW-0902">Two-component regulatory system</keyword>
<dbReference type="Gene3D" id="1.10.287.130">
    <property type="match status" value="1"/>
</dbReference>
<evidence type="ECO:0000259" key="10">
    <source>
        <dbReference type="PROSITE" id="PS50109"/>
    </source>
</evidence>
<feature type="domain" description="PAS" evidence="11">
    <location>
        <begin position="587"/>
        <end position="657"/>
    </location>
</feature>
<dbReference type="Gene3D" id="3.30.450.20">
    <property type="entry name" value="PAS domain"/>
    <property type="match status" value="3"/>
</dbReference>
<dbReference type="Pfam" id="PF02518">
    <property type="entry name" value="HATPase_c"/>
    <property type="match status" value="1"/>
</dbReference>
<evidence type="ECO:0000256" key="2">
    <source>
        <dbReference type="ARBA" id="ARBA00012438"/>
    </source>
</evidence>
<proteinExistence type="predicted"/>
<evidence type="ECO:0000313" key="14">
    <source>
        <dbReference type="Proteomes" id="UP000662185"/>
    </source>
</evidence>
<dbReference type="InterPro" id="IPR005467">
    <property type="entry name" value="His_kinase_dom"/>
</dbReference>
<feature type="transmembrane region" description="Helical" evidence="9">
    <location>
        <begin position="85"/>
        <end position="107"/>
    </location>
</feature>
<dbReference type="Pfam" id="PF08447">
    <property type="entry name" value="PAS_3"/>
    <property type="match status" value="3"/>
</dbReference>
<gene>
    <name evidence="13" type="ORF">H6G06_16195</name>
</gene>
<dbReference type="FunFam" id="3.30.450.20:FF:000099">
    <property type="entry name" value="Sensory box sensor histidine kinase"/>
    <property type="match status" value="1"/>
</dbReference>
<dbReference type="InterPro" id="IPR036097">
    <property type="entry name" value="HisK_dim/P_sf"/>
</dbReference>
<dbReference type="SMART" id="SM00091">
    <property type="entry name" value="PAS"/>
    <property type="match status" value="3"/>
</dbReference>
<dbReference type="SUPFAM" id="SSF55874">
    <property type="entry name" value="ATPase domain of HSP90 chaperone/DNA topoisomerase II/histidine kinase"/>
    <property type="match status" value="1"/>
</dbReference>
<dbReference type="SUPFAM" id="SSF47384">
    <property type="entry name" value="Homodimeric domain of signal transducing histidine kinase"/>
    <property type="match status" value="1"/>
</dbReference>
<dbReference type="Proteomes" id="UP000662185">
    <property type="component" value="Unassembled WGS sequence"/>
</dbReference>
<dbReference type="GO" id="GO:0000155">
    <property type="term" value="F:phosphorelay sensor kinase activity"/>
    <property type="evidence" value="ECO:0007669"/>
    <property type="project" value="InterPro"/>
</dbReference>
<dbReference type="Pfam" id="PF00512">
    <property type="entry name" value="HisKA"/>
    <property type="match status" value="1"/>
</dbReference>
<feature type="transmembrane region" description="Helical" evidence="9">
    <location>
        <begin position="51"/>
        <end position="73"/>
    </location>
</feature>
<reference evidence="14" key="1">
    <citation type="journal article" date="2020" name="ISME J.">
        <title>Comparative genomics reveals insights into cyanobacterial evolution and habitat adaptation.</title>
        <authorList>
            <person name="Chen M.Y."/>
            <person name="Teng W.K."/>
            <person name="Zhao L."/>
            <person name="Hu C.X."/>
            <person name="Zhou Y.K."/>
            <person name="Han B.P."/>
            <person name="Song L.R."/>
            <person name="Shu W.S."/>
        </authorList>
    </citation>
    <scope>NUCLEOTIDE SEQUENCE [LARGE SCALE GENOMIC DNA]</scope>
    <source>
        <strain evidence="14">FACHB-251</strain>
    </source>
</reference>
<dbReference type="CDD" id="cd00130">
    <property type="entry name" value="PAS"/>
    <property type="match status" value="2"/>
</dbReference>
<dbReference type="InterPro" id="IPR052162">
    <property type="entry name" value="Sensor_kinase/Photoreceptor"/>
</dbReference>
<dbReference type="InterPro" id="IPR000014">
    <property type="entry name" value="PAS"/>
</dbReference>
<dbReference type="AlphaFoldDB" id="A0A927A2X2"/>
<dbReference type="SMART" id="SM00086">
    <property type="entry name" value="PAC"/>
    <property type="match status" value="3"/>
</dbReference>
<feature type="coiled-coil region" evidence="8">
    <location>
        <begin position="286"/>
        <end position="324"/>
    </location>
</feature>
<evidence type="ECO:0000256" key="3">
    <source>
        <dbReference type="ARBA" id="ARBA00022553"/>
    </source>
</evidence>
<dbReference type="PROSITE" id="PS50112">
    <property type="entry name" value="PAS"/>
    <property type="match status" value="3"/>
</dbReference>
<dbReference type="PANTHER" id="PTHR43304:SF1">
    <property type="entry name" value="PAC DOMAIN-CONTAINING PROTEIN"/>
    <property type="match status" value="1"/>
</dbReference>
<dbReference type="FunFam" id="3.30.565.10:FF:000006">
    <property type="entry name" value="Sensor histidine kinase WalK"/>
    <property type="match status" value="1"/>
</dbReference>
<dbReference type="InterPro" id="IPR000700">
    <property type="entry name" value="PAS-assoc_C"/>
</dbReference>
<feature type="domain" description="PAS" evidence="11">
    <location>
        <begin position="328"/>
        <end position="404"/>
    </location>
</feature>
<keyword evidence="9" id="KW-1133">Transmembrane helix</keyword>
<feature type="domain" description="PAC" evidence="12">
    <location>
        <begin position="660"/>
        <end position="712"/>
    </location>
</feature>
<keyword evidence="14" id="KW-1185">Reference proteome</keyword>
<keyword evidence="8" id="KW-0175">Coiled coil</keyword>
<feature type="transmembrane region" description="Helical" evidence="9">
    <location>
        <begin position="21"/>
        <end position="39"/>
    </location>
</feature>
<feature type="transmembrane region" description="Helical" evidence="9">
    <location>
        <begin position="233"/>
        <end position="252"/>
    </location>
</feature>
<dbReference type="NCBIfam" id="TIGR00229">
    <property type="entry name" value="sensory_box"/>
    <property type="match status" value="3"/>
</dbReference>
<evidence type="ECO:0000259" key="12">
    <source>
        <dbReference type="PROSITE" id="PS50113"/>
    </source>
</evidence>
<dbReference type="RefSeq" id="WP_190561894.1">
    <property type="nucleotide sequence ID" value="NZ_JACJQU010000009.1"/>
</dbReference>
<accession>A0A927A2X2</accession>
<dbReference type="SUPFAM" id="SSF55785">
    <property type="entry name" value="PYP-like sensor domain (PAS domain)"/>
    <property type="match status" value="3"/>
</dbReference>
<dbReference type="InterPro" id="IPR001610">
    <property type="entry name" value="PAC"/>
</dbReference>
<dbReference type="SMART" id="SM00388">
    <property type="entry name" value="HisKA"/>
    <property type="match status" value="1"/>
</dbReference>
<dbReference type="SMART" id="SM00387">
    <property type="entry name" value="HATPase_c"/>
    <property type="match status" value="1"/>
</dbReference>
<keyword evidence="9" id="KW-0812">Transmembrane</keyword>
<feature type="coiled-coil region" evidence="8">
    <location>
        <begin position="703"/>
        <end position="734"/>
    </location>
</feature>
<dbReference type="InterPro" id="IPR003594">
    <property type="entry name" value="HATPase_dom"/>
</dbReference>
<feature type="transmembrane region" description="Helical" evidence="9">
    <location>
        <begin position="193"/>
        <end position="212"/>
    </location>
</feature>
<feature type="transmembrane region" description="Helical" evidence="9">
    <location>
        <begin position="163"/>
        <end position="181"/>
    </location>
</feature>
<evidence type="ECO:0000259" key="11">
    <source>
        <dbReference type="PROSITE" id="PS50112"/>
    </source>
</evidence>
<dbReference type="Gene3D" id="3.30.565.10">
    <property type="entry name" value="Histidine kinase-like ATPase, C-terminal domain"/>
    <property type="match status" value="1"/>
</dbReference>
<dbReference type="PRINTS" id="PR00344">
    <property type="entry name" value="BCTRLSENSOR"/>
</dbReference>
<dbReference type="CDD" id="cd00082">
    <property type="entry name" value="HisKA"/>
    <property type="match status" value="1"/>
</dbReference>
<feature type="domain" description="PAC" evidence="12">
    <location>
        <begin position="534"/>
        <end position="586"/>
    </location>
</feature>
<evidence type="ECO:0000256" key="8">
    <source>
        <dbReference type="SAM" id="Coils"/>
    </source>
</evidence>
<evidence type="ECO:0000256" key="1">
    <source>
        <dbReference type="ARBA" id="ARBA00000085"/>
    </source>
</evidence>
<dbReference type="InterPro" id="IPR035965">
    <property type="entry name" value="PAS-like_dom_sf"/>
</dbReference>
<evidence type="ECO:0000256" key="7">
    <source>
        <dbReference type="ARBA" id="ARBA00055745"/>
    </source>
</evidence>
<keyword evidence="5" id="KW-0418">Kinase</keyword>
<comment type="function">
    <text evidence="7">Photoreceptor which exists in two forms that are reversibly interconvertible by light: the R form that absorbs maximally in the red region of the spectrum and the FR form that absorbs maximally in the far-red region.</text>
</comment>
<evidence type="ECO:0000313" key="13">
    <source>
        <dbReference type="EMBL" id="MBD2294980.1"/>
    </source>
</evidence>
<feature type="domain" description="PAS" evidence="11">
    <location>
        <begin position="459"/>
        <end position="532"/>
    </location>
</feature>
<dbReference type="InterPro" id="IPR004358">
    <property type="entry name" value="Sig_transdc_His_kin-like_C"/>
</dbReference>
<sequence>MTRTYTDYLKLDFIVRNLSSKLSITTALIGFVVLLGWILNLPVLKSVLPGLVTMKVNTALGFFLAGMSLWLWHQHHQRKKHPLKLLSQILAVIVALIGLLTLIQYGFNINLGIDQLLIKESENAVATSSPGRMAPNTAFCFLWLGLALILLRYRLMSRVQTLTLVSFLIALLGFIGYVFRIDSFYHLAPFTGMAVHTSVTFLLLGLGVLLACPEKGWMQEVMSPYLGGVTARNLLPLVIGVPILTSGLFLSAYRTDAIPIEIGFVIRAIVNIVVLSGVVWWNAKYLNTIDQKYRNAQQALQEFNDNLEARVHERTAQLEFANNALTESRRQLSHLINTLPGIVFSRSADNNWSIDSVSDGYLSIIGDYQLELCGTYQDHTFQDFIVPEDVPKIVAAIQTAIDNKIAYQVEYRLITQRGEEKWLWEKGIETSIDGQSPTIQGFITEITSLKQAQKALEESESKFREIAENIHEVFHINSADLSDLLYVSPGYQEIWGKSCESAYQKPDSWSESIHPEDRDRILGACERLIQGKPLEEEYRIIRPKGDIRWISARVFPVYSQFGQILRHVGIAADITARKLTEIALRCSEERYRSLVEATAQITWTTDPTGQFITLQESWEAFTGNTFAEYQGWNWKNSIHPNDQENVGQNWLHSLENRCLYENECRVRNYNGEYKYLWVRAVPVLETDGSIREWVGACTDITSRKQAELEIQQLNEELEERVQQRTAQLTAANKELEAFSYSVSHDLRAPLRGLDGFSKTLLERYKDQLDDKGKHYLTRIRAGTQRMGELIDDLLQLSRVTRSQMQLTDVNLSAIAQEIAHELGEREPQRQVEWLIAPDLIVQGDCQLLRIVMENLLNNAWKFTSKKIQAKIELTSLVSDLGKGDYLTYVVQDNGVGFDQTYVNKLFQAFQRLHSVEEFPGTGIGLATVQRIVRRHGGDVQANGVVGEGAAFYFTLQG</sequence>
<evidence type="ECO:0000256" key="9">
    <source>
        <dbReference type="SAM" id="Phobius"/>
    </source>
</evidence>
<dbReference type="PANTHER" id="PTHR43304">
    <property type="entry name" value="PHYTOCHROME-LIKE PROTEIN CPH1"/>
    <property type="match status" value="1"/>
</dbReference>
<feature type="domain" description="PAC" evidence="12">
    <location>
        <begin position="407"/>
        <end position="458"/>
    </location>
</feature>
<keyword evidence="3" id="KW-0597">Phosphoprotein</keyword>
<dbReference type="EC" id="2.7.13.3" evidence="2"/>
<organism evidence="13 14">
    <name type="scientific">Anabaena sphaerica FACHB-251</name>
    <dbReference type="NCBI Taxonomy" id="2692883"/>
    <lineage>
        <taxon>Bacteria</taxon>
        <taxon>Bacillati</taxon>
        <taxon>Cyanobacteriota</taxon>
        <taxon>Cyanophyceae</taxon>
        <taxon>Nostocales</taxon>
        <taxon>Nostocaceae</taxon>
        <taxon>Anabaena</taxon>
    </lineage>
</organism>
<feature type="transmembrane region" description="Helical" evidence="9">
    <location>
        <begin position="133"/>
        <end position="151"/>
    </location>
</feature>
<keyword evidence="4" id="KW-0808">Transferase</keyword>
<evidence type="ECO:0000256" key="6">
    <source>
        <dbReference type="ARBA" id="ARBA00023012"/>
    </source>
</evidence>
<protein>
    <recommendedName>
        <fullName evidence="2">histidine kinase</fullName>
        <ecNumber evidence="2">2.7.13.3</ecNumber>
    </recommendedName>
</protein>
<dbReference type="FunFam" id="1.10.287.130:FF:000070">
    <property type="entry name" value="Histidine kinase sensor protein"/>
    <property type="match status" value="1"/>
</dbReference>
<evidence type="ECO:0000256" key="5">
    <source>
        <dbReference type="ARBA" id="ARBA00022777"/>
    </source>
</evidence>
<evidence type="ECO:0000256" key="4">
    <source>
        <dbReference type="ARBA" id="ARBA00022679"/>
    </source>
</evidence>
<dbReference type="InterPro" id="IPR003661">
    <property type="entry name" value="HisK_dim/P_dom"/>
</dbReference>
<feature type="domain" description="Histidine kinase" evidence="10">
    <location>
        <begin position="741"/>
        <end position="957"/>
    </location>
</feature>
<dbReference type="EMBL" id="JACJQU010000009">
    <property type="protein sequence ID" value="MBD2294980.1"/>
    <property type="molecule type" value="Genomic_DNA"/>
</dbReference>
<dbReference type="InterPro" id="IPR013655">
    <property type="entry name" value="PAS_fold_3"/>
</dbReference>